<protein>
    <submittedName>
        <fullName evidence="1">Uncharacterized protein</fullName>
    </submittedName>
</protein>
<gene>
    <name evidence="1" type="ORF">BDDG_13561</name>
</gene>
<name>A0A0J9ETP6_AJEDA</name>
<dbReference type="Proteomes" id="UP000007802">
    <property type="component" value="Unassembled WGS sequence"/>
</dbReference>
<organism evidence="1">
    <name type="scientific">Ajellomyces dermatitidis (strain ATCC 18188 / CBS 674.68)</name>
    <name type="common">Blastomyces dermatitidis</name>
    <dbReference type="NCBI Taxonomy" id="653446"/>
    <lineage>
        <taxon>Eukaryota</taxon>
        <taxon>Fungi</taxon>
        <taxon>Dikarya</taxon>
        <taxon>Ascomycota</taxon>
        <taxon>Pezizomycotina</taxon>
        <taxon>Eurotiomycetes</taxon>
        <taxon>Eurotiomycetidae</taxon>
        <taxon>Onygenales</taxon>
        <taxon>Ajellomycetaceae</taxon>
        <taxon>Blastomyces</taxon>
    </lineage>
</organism>
<dbReference type="AlphaFoldDB" id="A0A0J9ETP6"/>
<evidence type="ECO:0000313" key="1">
    <source>
        <dbReference type="EMBL" id="KMW69412.1"/>
    </source>
</evidence>
<accession>A0A0J9ETP6</accession>
<sequence length="59" mass="6448">MAAERAGDELNADALADRRDNTSLHSTATITTVIRDAEGEGDVTMRAVLPWLIDIIFTF</sequence>
<reference evidence="1" key="1">
    <citation type="submission" date="2010-03" db="EMBL/GenBank/DDBJ databases">
        <title>Annotation of Blastomyces dermatitidis strain ATCC 18188.</title>
        <authorList>
            <consortium name="The Broad Institute Genome Sequencing Platform"/>
            <consortium name="Broad Institute Genome Sequencing Center for Infectious Disease."/>
            <person name="Cuomo C."/>
            <person name="Klein B."/>
            <person name="Sullivan T."/>
            <person name="Heitman J."/>
            <person name="Young S."/>
            <person name="Zeng Q."/>
            <person name="Gargeya S."/>
            <person name="Alvarado L."/>
            <person name="Berlin A.M."/>
            <person name="Chapman S.B."/>
            <person name="Chen Z."/>
            <person name="Freedman E."/>
            <person name="Gellesch M."/>
            <person name="Goldberg J."/>
            <person name="Griggs A."/>
            <person name="Gujja S."/>
            <person name="Heilman E."/>
            <person name="Heiman D."/>
            <person name="Howarth C."/>
            <person name="Mehta T."/>
            <person name="Neiman D."/>
            <person name="Pearson M."/>
            <person name="Roberts A."/>
            <person name="Saif S."/>
            <person name="Shea T."/>
            <person name="Shenoy N."/>
            <person name="Sisk P."/>
            <person name="Stolte C."/>
            <person name="Sykes S."/>
            <person name="White J."/>
            <person name="Yandava C."/>
            <person name="Haas B."/>
            <person name="Nusbaum C."/>
            <person name="Birren B."/>
        </authorList>
    </citation>
    <scope>NUCLEOTIDE SEQUENCE</scope>
    <source>
        <strain evidence="1">ATCC 18188</strain>
    </source>
</reference>
<proteinExistence type="predicted"/>
<dbReference type="EMBL" id="GG749943">
    <property type="protein sequence ID" value="KMW69412.1"/>
    <property type="molecule type" value="Genomic_DNA"/>
</dbReference>